<protein>
    <submittedName>
        <fullName evidence="4">Glutathione-S-transferase</fullName>
    </submittedName>
</protein>
<dbReference type="PANTHER" id="PTHR43969:SF9">
    <property type="entry name" value="GLUTATHIONE S TRANSFERASE D10, ISOFORM A-RELATED"/>
    <property type="match status" value="1"/>
</dbReference>
<dbReference type="InterPro" id="IPR004045">
    <property type="entry name" value="Glutathione_S-Trfase_N"/>
</dbReference>
<dbReference type="InterPro" id="IPR040079">
    <property type="entry name" value="Glutathione_S-Trfase"/>
</dbReference>
<dbReference type="CDD" id="cd03045">
    <property type="entry name" value="GST_N_Delta_Epsilon"/>
    <property type="match status" value="1"/>
</dbReference>
<dbReference type="CDD" id="cd03177">
    <property type="entry name" value="GST_C_Delta_Epsilon"/>
    <property type="match status" value="1"/>
</dbReference>
<evidence type="ECO:0000259" key="3">
    <source>
        <dbReference type="PROSITE" id="PS50405"/>
    </source>
</evidence>
<dbReference type="InterPro" id="IPR036282">
    <property type="entry name" value="Glutathione-S-Trfase_C_sf"/>
</dbReference>
<dbReference type="GO" id="GO:0004364">
    <property type="term" value="F:glutathione transferase activity"/>
    <property type="evidence" value="ECO:0007669"/>
    <property type="project" value="TreeGrafter"/>
</dbReference>
<dbReference type="OrthoDB" id="2309723at2759"/>
<dbReference type="PROSITE" id="PS50404">
    <property type="entry name" value="GST_NTER"/>
    <property type="match status" value="1"/>
</dbReference>
<dbReference type="Gene3D" id="3.40.30.10">
    <property type="entry name" value="Glutaredoxin"/>
    <property type="match status" value="1"/>
</dbReference>
<dbReference type="EMBL" id="KF736983">
    <property type="protein sequence ID" value="AHD24663.1"/>
    <property type="molecule type" value="mRNA"/>
</dbReference>
<comment type="subunit">
    <text evidence="1">Homodimer.</text>
</comment>
<reference evidence="4" key="1">
    <citation type="submission" date="2013-10" db="EMBL/GenBank/DDBJ databases">
        <title>Cloning and stress-respondent transcription of glutathione S-transferase gene of waterflea Daphnia magna (Cladoceran) challenged by Microcystis aeruginosa.</title>
        <authorList>
            <person name="Lyu K."/>
            <person name="Yang Z."/>
        </authorList>
    </citation>
    <scope>NUCLEOTIDE SEQUENCE</scope>
</reference>
<proteinExistence type="evidence at transcript level"/>
<sequence length="220" mass="24875">MPIDLYYMSLSAPCRAVLLTAKMVGVELNLKTVNLMGGEQMKPEFLKINPQHTVPTLDDSGFVLTESRAICAYLANKYGKNDKLYPKSPKDRAVVDQRLFFDLGVFYSSFSDYYYPIIFRGATSLDDGKKKKLDEALRFFNMFVSDRDFAAGDHLTIADLSLMASASTMESVNPKIFDDYPKIKEWMERCKNQISDYHDLNQVGAEIFGQIGKSALAKIQ</sequence>
<dbReference type="InterPro" id="IPR010987">
    <property type="entry name" value="Glutathione-S-Trfase_C-like"/>
</dbReference>
<feature type="domain" description="GST C-terminal" evidence="3">
    <location>
        <begin position="88"/>
        <end position="207"/>
    </location>
</feature>
<evidence type="ECO:0000256" key="1">
    <source>
        <dbReference type="ARBA" id="ARBA00011738"/>
    </source>
</evidence>
<dbReference type="Gene3D" id="1.20.1050.10">
    <property type="match status" value="1"/>
</dbReference>
<dbReference type="Pfam" id="PF13417">
    <property type="entry name" value="GST_N_3"/>
    <property type="match status" value="1"/>
</dbReference>
<dbReference type="SFLD" id="SFLDG00358">
    <property type="entry name" value="Main_(cytGST)"/>
    <property type="match status" value="1"/>
</dbReference>
<dbReference type="FunFam" id="1.20.1050.10:FF:000007">
    <property type="entry name" value="Glutathione S-transferase 1-1"/>
    <property type="match status" value="1"/>
</dbReference>
<dbReference type="AlphaFoldDB" id="A0A0A7AB67"/>
<dbReference type="PANTHER" id="PTHR43969">
    <property type="entry name" value="GLUTATHIONE S TRANSFERASE D10, ISOFORM A-RELATED"/>
    <property type="match status" value="1"/>
</dbReference>
<dbReference type="SUPFAM" id="SSF47616">
    <property type="entry name" value="GST C-terminal domain-like"/>
    <property type="match status" value="1"/>
</dbReference>
<dbReference type="GO" id="GO:0006749">
    <property type="term" value="P:glutathione metabolic process"/>
    <property type="evidence" value="ECO:0007669"/>
    <property type="project" value="TreeGrafter"/>
</dbReference>
<organism evidence="4">
    <name type="scientific">Daphnia magna</name>
    <dbReference type="NCBI Taxonomy" id="35525"/>
    <lineage>
        <taxon>Eukaryota</taxon>
        <taxon>Metazoa</taxon>
        <taxon>Ecdysozoa</taxon>
        <taxon>Arthropoda</taxon>
        <taxon>Crustacea</taxon>
        <taxon>Branchiopoda</taxon>
        <taxon>Diplostraca</taxon>
        <taxon>Cladocera</taxon>
        <taxon>Anomopoda</taxon>
        <taxon>Daphniidae</taxon>
        <taxon>Daphnia</taxon>
    </lineage>
</organism>
<dbReference type="InterPro" id="IPR036249">
    <property type="entry name" value="Thioredoxin-like_sf"/>
</dbReference>
<feature type="domain" description="GST N-terminal" evidence="2">
    <location>
        <begin position="1"/>
        <end position="82"/>
    </location>
</feature>
<dbReference type="SFLD" id="SFLDG01153">
    <property type="entry name" value="Main.4:_Theta-like"/>
    <property type="match status" value="1"/>
</dbReference>
<dbReference type="PROSITE" id="PS50405">
    <property type="entry name" value="GST_CTER"/>
    <property type="match status" value="1"/>
</dbReference>
<evidence type="ECO:0000313" key="4">
    <source>
        <dbReference type="EMBL" id="AHD24663.1"/>
    </source>
</evidence>
<dbReference type="Pfam" id="PF00043">
    <property type="entry name" value="GST_C"/>
    <property type="match status" value="1"/>
</dbReference>
<dbReference type="SMR" id="A0A0A7AB67"/>
<accession>A0A0A7AB67</accession>
<keyword evidence="4" id="KW-0808">Transferase</keyword>
<dbReference type="InterPro" id="IPR004046">
    <property type="entry name" value="GST_C"/>
</dbReference>
<dbReference type="FunFam" id="3.40.30.10:FF:000034">
    <property type="entry name" value="glutathione S-transferase 1"/>
    <property type="match status" value="1"/>
</dbReference>
<evidence type="ECO:0000259" key="2">
    <source>
        <dbReference type="PROSITE" id="PS50404"/>
    </source>
</evidence>
<dbReference type="SFLD" id="SFLDS00019">
    <property type="entry name" value="Glutathione_Transferase_(cytos"/>
    <property type="match status" value="1"/>
</dbReference>
<dbReference type="SUPFAM" id="SSF52833">
    <property type="entry name" value="Thioredoxin-like"/>
    <property type="match status" value="1"/>
</dbReference>
<name>A0A0A7AB67_9CRUS</name>